<gene>
    <name evidence="1" type="ORF">H0266_06030</name>
</gene>
<dbReference type="RefSeq" id="WP_181471460.1">
    <property type="nucleotide sequence ID" value="NZ_JACEFG010000001.1"/>
</dbReference>
<reference evidence="1 2" key="1">
    <citation type="journal article" date="2004" name="Extremophiles">
        <title>Halobacillus locisalis sp. nov., a halophilic bacterium isolated from a marine solar saltern of the Yellow Sea in Korea.</title>
        <authorList>
            <person name="Yoon J.H."/>
            <person name="Kang K.H."/>
            <person name="Oh T.K."/>
            <person name="Park Y.H."/>
        </authorList>
    </citation>
    <scope>NUCLEOTIDE SEQUENCE [LARGE SCALE GENOMIC DNA]</scope>
    <source>
        <strain evidence="1 2">KCTC 3788</strain>
    </source>
</reference>
<proteinExistence type="predicted"/>
<keyword evidence="2" id="KW-1185">Reference proteome</keyword>
<accession>A0A838CRH3</accession>
<organism evidence="1 2">
    <name type="scientific">Halobacillus locisalis</name>
    <dbReference type="NCBI Taxonomy" id="220753"/>
    <lineage>
        <taxon>Bacteria</taxon>
        <taxon>Bacillati</taxon>
        <taxon>Bacillota</taxon>
        <taxon>Bacilli</taxon>
        <taxon>Bacillales</taxon>
        <taxon>Bacillaceae</taxon>
        <taxon>Halobacillus</taxon>
    </lineage>
</organism>
<name>A0A838CRH3_9BACI</name>
<dbReference type="AlphaFoldDB" id="A0A838CRH3"/>
<dbReference type="EMBL" id="JACEFG010000001">
    <property type="protein sequence ID" value="MBA2174463.1"/>
    <property type="molecule type" value="Genomic_DNA"/>
</dbReference>
<comment type="caution">
    <text evidence="1">The sequence shown here is derived from an EMBL/GenBank/DDBJ whole genome shotgun (WGS) entry which is preliminary data.</text>
</comment>
<evidence type="ECO:0000313" key="2">
    <source>
        <dbReference type="Proteomes" id="UP000571017"/>
    </source>
</evidence>
<evidence type="ECO:0000313" key="1">
    <source>
        <dbReference type="EMBL" id="MBA2174463.1"/>
    </source>
</evidence>
<protein>
    <submittedName>
        <fullName evidence="1">Uncharacterized protein</fullName>
    </submittedName>
</protein>
<sequence length="70" mass="8597">MGDEPKTITDIFNEMYKESHQWGGIIKQPDKKFNQWEKDLEAWEKRLNKNMNSMDTFMTKQMKKMENFFE</sequence>
<dbReference type="Proteomes" id="UP000571017">
    <property type="component" value="Unassembled WGS sequence"/>
</dbReference>